<reference evidence="14 15" key="1">
    <citation type="submission" date="2022-10" db="EMBL/GenBank/DDBJ databases">
        <title>Janthinobacterium sp. hw3 Genome sequencing.</title>
        <authorList>
            <person name="Park S."/>
        </authorList>
    </citation>
    <scope>NUCLEOTIDE SEQUENCE [LARGE SCALE GENOMIC DNA]</scope>
    <source>
        <strain evidence="15">hw3</strain>
    </source>
</reference>
<evidence type="ECO:0000256" key="11">
    <source>
        <dbReference type="ARBA" id="ARBA00023237"/>
    </source>
</evidence>
<dbReference type="Pfam" id="PF03550">
    <property type="entry name" value="LolB"/>
    <property type="match status" value="1"/>
</dbReference>
<organism evidence="14 15">
    <name type="scientific">Janthinobacterium fluminis</name>
    <dbReference type="NCBI Taxonomy" id="2987524"/>
    <lineage>
        <taxon>Bacteria</taxon>
        <taxon>Pseudomonadati</taxon>
        <taxon>Pseudomonadota</taxon>
        <taxon>Betaproteobacteria</taxon>
        <taxon>Burkholderiales</taxon>
        <taxon>Oxalobacteraceae</taxon>
        <taxon>Janthinobacterium</taxon>
    </lineage>
</organism>
<evidence type="ECO:0000256" key="3">
    <source>
        <dbReference type="ARBA" id="ARBA00011245"/>
    </source>
</evidence>
<name>A0ABT5K5P6_9BURK</name>
<keyword evidence="5" id="KW-0813">Transport</keyword>
<keyword evidence="10" id="KW-0143">Chaperone</keyword>
<evidence type="ECO:0000256" key="6">
    <source>
        <dbReference type="ARBA" id="ARBA00022729"/>
    </source>
</evidence>
<keyword evidence="7" id="KW-0653">Protein transport</keyword>
<evidence type="ECO:0000313" key="14">
    <source>
        <dbReference type="EMBL" id="MDC8760249.1"/>
    </source>
</evidence>
<gene>
    <name evidence="14" type="ORF">OIK44_21905</name>
</gene>
<dbReference type="SUPFAM" id="SSF89392">
    <property type="entry name" value="Prokaryotic lipoproteins and lipoprotein localization factors"/>
    <property type="match status" value="1"/>
</dbReference>
<evidence type="ECO:0000256" key="10">
    <source>
        <dbReference type="ARBA" id="ARBA00023186"/>
    </source>
</evidence>
<dbReference type="CDD" id="cd16326">
    <property type="entry name" value="LolB"/>
    <property type="match status" value="1"/>
</dbReference>
<evidence type="ECO:0000256" key="5">
    <source>
        <dbReference type="ARBA" id="ARBA00022448"/>
    </source>
</evidence>
<evidence type="ECO:0000256" key="12">
    <source>
        <dbReference type="ARBA" id="ARBA00023288"/>
    </source>
</evidence>
<feature type="chain" id="PRO_5046115090" description="Outer-membrane lipoprotein LolB" evidence="13">
    <location>
        <begin position="28"/>
        <end position="202"/>
    </location>
</feature>
<evidence type="ECO:0000256" key="4">
    <source>
        <dbReference type="ARBA" id="ARBA00016202"/>
    </source>
</evidence>
<dbReference type="InterPro" id="IPR029046">
    <property type="entry name" value="LolA/LolB/LppX"/>
</dbReference>
<keyword evidence="15" id="KW-1185">Reference proteome</keyword>
<keyword evidence="6 13" id="KW-0732">Signal</keyword>
<keyword evidence="9" id="KW-0564">Palmitate</keyword>
<keyword evidence="12 14" id="KW-0449">Lipoprotein</keyword>
<sequence>MTLFLARKNFLVLACACALLAGCVTTAVPPSAQPVAPYRDSVELAGRLMVNYQRDDKPESLSGKFVWQQRGERVDVSLASPLGSTIATIAVAPGLATLTQAGQAPRAAADVDALSAQALGWPLPVSGLRDWLQGYAVGADGGRFVASPLHASVTTRDGWRLNFVSWQDGAGAPRPKRIDAERAASLDSAAVAIRIVIVEEQP</sequence>
<dbReference type="Proteomes" id="UP001221208">
    <property type="component" value="Unassembled WGS sequence"/>
</dbReference>
<accession>A0ABT5K5P6</accession>
<evidence type="ECO:0000256" key="2">
    <source>
        <dbReference type="ARBA" id="ARBA00009696"/>
    </source>
</evidence>
<comment type="subunit">
    <text evidence="3">Monomer.</text>
</comment>
<evidence type="ECO:0000256" key="13">
    <source>
        <dbReference type="SAM" id="SignalP"/>
    </source>
</evidence>
<feature type="signal peptide" evidence="13">
    <location>
        <begin position="1"/>
        <end position="27"/>
    </location>
</feature>
<keyword evidence="11" id="KW-0998">Cell outer membrane</keyword>
<comment type="caution">
    <text evidence="14">The sequence shown here is derived from an EMBL/GenBank/DDBJ whole genome shotgun (WGS) entry which is preliminary data.</text>
</comment>
<comment type="subcellular location">
    <subcellularLocation>
        <location evidence="1">Cell outer membrane</location>
        <topology evidence="1">Lipid-anchor</topology>
    </subcellularLocation>
</comment>
<keyword evidence="8" id="KW-0472">Membrane</keyword>
<evidence type="ECO:0000313" key="15">
    <source>
        <dbReference type="Proteomes" id="UP001221208"/>
    </source>
</evidence>
<proteinExistence type="inferred from homology"/>
<dbReference type="EMBL" id="JAQQXR010000011">
    <property type="protein sequence ID" value="MDC8760249.1"/>
    <property type="molecule type" value="Genomic_DNA"/>
</dbReference>
<dbReference type="Gene3D" id="2.50.20.10">
    <property type="entry name" value="Lipoprotein localisation LolA/LolB/LppX"/>
    <property type="match status" value="1"/>
</dbReference>
<comment type="similarity">
    <text evidence="2">Belongs to the LolB family.</text>
</comment>
<dbReference type="PROSITE" id="PS51257">
    <property type="entry name" value="PROKAR_LIPOPROTEIN"/>
    <property type="match status" value="1"/>
</dbReference>
<dbReference type="InterPro" id="IPR004565">
    <property type="entry name" value="OM_lipoprot_LolB"/>
</dbReference>
<evidence type="ECO:0000256" key="1">
    <source>
        <dbReference type="ARBA" id="ARBA00004459"/>
    </source>
</evidence>
<evidence type="ECO:0000256" key="7">
    <source>
        <dbReference type="ARBA" id="ARBA00022927"/>
    </source>
</evidence>
<evidence type="ECO:0000256" key="8">
    <source>
        <dbReference type="ARBA" id="ARBA00023136"/>
    </source>
</evidence>
<protein>
    <recommendedName>
        <fullName evidence="4">Outer-membrane lipoprotein LolB</fullName>
    </recommendedName>
</protein>
<evidence type="ECO:0000256" key="9">
    <source>
        <dbReference type="ARBA" id="ARBA00023139"/>
    </source>
</evidence>